<protein>
    <submittedName>
        <fullName evidence="2">Uncharacterized protein</fullName>
    </submittedName>
</protein>
<keyword evidence="3" id="KW-1185">Reference proteome</keyword>
<evidence type="ECO:0000313" key="2">
    <source>
        <dbReference type="EMBL" id="OWF44313.1"/>
    </source>
</evidence>
<feature type="signal peptide" evidence="1">
    <location>
        <begin position="1"/>
        <end position="22"/>
    </location>
</feature>
<dbReference type="OrthoDB" id="10024657at2759"/>
<evidence type="ECO:0000313" key="3">
    <source>
        <dbReference type="Proteomes" id="UP000242188"/>
    </source>
</evidence>
<reference evidence="2 3" key="1">
    <citation type="journal article" date="2017" name="Nat. Ecol. Evol.">
        <title>Scallop genome provides insights into evolution of bilaterian karyotype and development.</title>
        <authorList>
            <person name="Wang S."/>
            <person name="Zhang J."/>
            <person name="Jiao W."/>
            <person name="Li J."/>
            <person name="Xun X."/>
            <person name="Sun Y."/>
            <person name="Guo X."/>
            <person name="Huan P."/>
            <person name="Dong B."/>
            <person name="Zhang L."/>
            <person name="Hu X."/>
            <person name="Sun X."/>
            <person name="Wang J."/>
            <person name="Zhao C."/>
            <person name="Wang Y."/>
            <person name="Wang D."/>
            <person name="Huang X."/>
            <person name="Wang R."/>
            <person name="Lv J."/>
            <person name="Li Y."/>
            <person name="Zhang Z."/>
            <person name="Liu B."/>
            <person name="Lu W."/>
            <person name="Hui Y."/>
            <person name="Liang J."/>
            <person name="Zhou Z."/>
            <person name="Hou R."/>
            <person name="Li X."/>
            <person name="Liu Y."/>
            <person name="Li H."/>
            <person name="Ning X."/>
            <person name="Lin Y."/>
            <person name="Zhao L."/>
            <person name="Xing Q."/>
            <person name="Dou J."/>
            <person name="Li Y."/>
            <person name="Mao J."/>
            <person name="Guo H."/>
            <person name="Dou H."/>
            <person name="Li T."/>
            <person name="Mu C."/>
            <person name="Jiang W."/>
            <person name="Fu Q."/>
            <person name="Fu X."/>
            <person name="Miao Y."/>
            <person name="Liu J."/>
            <person name="Yu Q."/>
            <person name="Li R."/>
            <person name="Liao H."/>
            <person name="Li X."/>
            <person name="Kong Y."/>
            <person name="Jiang Z."/>
            <person name="Chourrout D."/>
            <person name="Li R."/>
            <person name="Bao Z."/>
        </authorList>
    </citation>
    <scope>NUCLEOTIDE SEQUENCE [LARGE SCALE GENOMIC DNA]</scope>
    <source>
        <strain evidence="2 3">PY_sf001</strain>
    </source>
</reference>
<dbReference type="AlphaFoldDB" id="A0A210Q6F1"/>
<name>A0A210Q6F1_MIZYE</name>
<keyword evidence="1" id="KW-0732">Signal</keyword>
<dbReference type="Proteomes" id="UP000242188">
    <property type="component" value="Unassembled WGS sequence"/>
</dbReference>
<feature type="chain" id="PRO_5013120771" evidence="1">
    <location>
        <begin position="23"/>
        <end position="285"/>
    </location>
</feature>
<sequence>MKTFLAMSFLALGICQIQTVLSVTLDIANGQTTGPPLVGMSMSSTYTDQGGTGPCSKGVVIKVDFSQSPCNNSNHLECGHRTPQLVVVVHLDREGSRSDWIVNIGDSISNNGHGGDGGHNDNAAEIQAEATGTYDITSWKRGGNVCQFAKAAFKDYNIVGPSVNNVTFYVADRSYRVTNDRGIDATHCSECLFALDGQPDTKGGDHRINYEIYLSFNRVISSSSRKGHGVCSVDLQWECNQIPQDTSSAPDICGAPMENKPNTILTIVGMVCFLYSQTHVLWVEN</sequence>
<evidence type="ECO:0000256" key="1">
    <source>
        <dbReference type="SAM" id="SignalP"/>
    </source>
</evidence>
<accession>A0A210Q6F1</accession>
<proteinExistence type="predicted"/>
<organism evidence="2 3">
    <name type="scientific">Mizuhopecten yessoensis</name>
    <name type="common">Japanese scallop</name>
    <name type="synonym">Patinopecten yessoensis</name>
    <dbReference type="NCBI Taxonomy" id="6573"/>
    <lineage>
        <taxon>Eukaryota</taxon>
        <taxon>Metazoa</taxon>
        <taxon>Spiralia</taxon>
        <taxon>Lophotrochozoa</taxon>
        <taxon>Mollusca</taxon>
        <taxon>Bivalvia</taxon>
        <taxon>Autobranchia</taxon>
        <taxon>Pteriomorphia</taxon>
        <taxon>Pectinida</taxon>
        <taxon>Pectinoidea</taxon>
        <taxon>Pectinidae</taxon>
        <taxon>Mizuhopecten</taxon>
    </lineage>
</organism>
<dbReference type="EMBL" id="NEDP02004827">
    <property type="protein sequence ID" value="OWF44313.1"/>
    <property type="molecule type" value="Genomic_DNA"/>
</dbReference>
<comment type="caution">
    <text evidence="2">The sequence shown here is derived from an EMBL/GenBank/DDBJ whole genome shotgun (WGS) entry which is preliminary data.</text>
</comment>
<gene>
    <name evidence="2" type="ORF">KP79_PYT15846</name>
</gene>